<reference evidence="1 2" key="1">
    <citation type="submission" date="2020-07" db="EMBL/GenBank/DDBJ databases">
        <title>Sequencing the genomes of 1000 actinobacteria strains.</title>
        <authorList>
            <person name="Klenk H.-P."/>
        </authorList>
    </citation>
    <scope>NUCLEOTIDE SEQUENCE [LARGE SCALE GENOMIC DNA]</scope>
    <source>
        <strain evidence="1 2">DSM 19970</strain>
    </source>
</reference>
<comment type="caution">
    <text evidence="1">The sequence shown here is derived from an EMBL/GenBank/DDBJ whole genome shotgun (WGS) entry which is preliminary data.</text>
</comment>
<dbReference type="Proteomes" id="UP000547973">
    <property type="component" value="Unassembled WGS sequence"/>
</dbReference>
<proteinExistence type="predicted"/>
<gene>
    <name evidence="1" type="ORF">BKA03_002257</name>
</gene>
<dbReference type="AlphaFoldDB" id="A0A7Y9ZCJ1"/>
<protein>
    <submittedName>
        <fullName evidence="1">Uncharacterized protein</fullName>
    </submittedName>
</protein>
<dbReference type="OrthoDB" id="3254362at2"/>
<evidence type="ECO:0000313" key="1">
    <source>
        <dbReference type="EMBL" id="NYI42138.1"/>
    </source>
</evidence>
<evidence type="ECO:0000313" key="2">
    <source>
        <dbReference type="Proteomes" id="UP000547973"/>
    </source>
</evidence>
<accession>A0A7Y9ZCJ1</accession>
<name>A0A7Y9ZCJ1_9MICO</name>
<dbReference type="RefSeq" id="WP_062074022.1">
    <property type="nucleotide sequence ID" value="NZ_BBRC01000002.1"/>
</dbReference>
<sequence>MTEERDRNAFELAARLDRLRDSENAKAAVLIQGFARDAHAAGILPERLSARPYSGRSMMRTNITGWYIKRDHSVGISVDGHFYLLHAPGGIKERLRGVTLEPSPAPLEIGRGARDGESMPLTESLAKRLAAGNGGY</sequence>
<dbReference type="EMBL" id="JACBZO010000001">
    <property type="protein sequence ID" value="NYI42138.1"/>
    <property type="molecule type" value="Genomic_DNA"/>
</dbReference>
<organism evidence="1 2">
    <name type="scientific">Demequina lutea</name>
    <dbReference type="NCBI Taxonomy" id="431489"/>
    <lineage>
        <taxon>Bacteria</taxon>
        <taxon>Bacillati</taxon>
        <taxon>Actinomycetota</taxon>
        <taxon>Actinomycetes</taxon>
        <taxon>Micrococcales</taxon>
        <taxon>Demequinaceae</taxon>
        <taxon>Demequina</taxon>
    </lineage>
</organism>
<keyword evidence="2" id="KW-1185">Reference proteome</keyword>